<dbReference type="Proteomes" id="UP000807115">
    <property type="component" value="Chromosome 4"/>
</dbReference>
<dbReference type="EMBL" id="CM027683">
    <property type="protein sequence ID" value="KAG0532844.1"/>
    <property type="molecule type" value="Genomic_DNA"/>
</dbReference>
<organism evidence="1 2">
    <name type="scientific">Sorghum bicolor</name>
    <name type="common">Sorghum</name>
    <name type="synonym">Sorghum vulgare</name>
    <dbReference type="NCBI Taxonomy" id="4558"/>
    <lineage>
        <taxon>Eukaryota</taxon>
        <taxon>Viridiplantae</taxon>
        <taxon>Streptophyta</taxon>
        <taxon>Embryophyta</taxon>
        <taxon>Tracheophyta</taxon>
        <taxon>Spermatophyta</taxon>
        <taxon>Magnoliopsida</taxon>
        <taxon>Liliopsida</taxon>
        <taxon>Poales</taxon>
        <taxon>Poaceae</taxon>
        <taxon>PACMAD clade</taxon>
        <taxon>Panicoideae</taxon>
        <taxon>Andropogonodae</taxon>
        <taxon>Andropogoneae</taxon>
        <taxon>Sorghinae</taxon>
        <taxon>Sorghum</taxon>
    </lineage>
</organism>
<accession>A0A921R2Q8</accession>
<dbReference type="AlphaFoldDB" id="A0A921R2Q8"/>
<evidence type="ECO:0000313" key="2">
    <source>
        <dbReference type="Proteomes" id="UP000807115"/>
    </source>
</evidence>
<comment type="caution">
    <text evidence="1">The sequence shown here is derived from an EMBL/GenBank/DDBJ whole genome shotgun (WGS) entry which is preliminary data.</text>
</comment>
<gene>
    <name evidence="1" type="ORF">BDA96_04G141100</name>
</gene>
<reference evidence="1" key="2">
    <citation type="submission" date="2020-10" db="EMBL/GenBank/DDBJ databases">
        <authorList>
            <person name="Cooper E.A."/>
            <person name="Brenton Z.W."/>
            <person name="Flinn B.S."/>
            <person name="Jenkins J."/>
            <person name="Shu S."/>
            <person name="Flowers D."/>
            <person name="Luo F."/>
            <person name="Wang Y."/>
            <person name="Xia P."/>
            <person name="Barry K."/>
            <person name="Daum C."/>
            <person name="Lipzen A."/>
            <person name="Yoshinaga Y."/>
            <person name="Schmutz J."/>
            <person name="Saski C."/>
            <person name="Vermerris W."/>
            <person name="Kresovich S."/>
        </authorList>
    </citation>
    <scope>NUCLEOTIDE SEQUENCE</scope>
</reference>
<name>A0A921R2Q8_SORBI</name>
<proteinExistence type="predicted"/>
<reference evidence="1" key="1">
    <citation type="journal article" date="2019" name="BMC Genomics">
        <title>A new reference genome for Sorghum bicolor reveals high levels of sequence similarity between sweet and grain genotypes: implications for the genetics of sugar metabolism.</title>
        <authorList>
            <person name="Cooper E.A."/>
            <person name="Brenton Z.W."/>
            <person name="Flinn B.S."/>
            <person name="Jenkins J."/>
            <person name="Shu S."/>
            <person name="Flowers D."/>
            <person name="Luo F."/>
            <person name="Wang Y."/>
            <person name="Xia P."/>
            <person name="Barry K."/>
            <person name="Daum C."/>
            <person name="Lipzen A."/>
            <person name="Yoshinaga Y."/>
            <person name="Schmutz J."/>
            <person name="Saski C."/>
            <person name="Vermerris W."/>
            <person name="Kresovich S."/>
        </authorList>
    </citation>
    <scope>NUCLEOTIDE SEQUENCE</scope>
</reference>
<dbReference type="EMBL" id="CM027683">
    <property type="protein sequence ID" value="KAG0532843.1"/>
    <property type="molecule type" value="Genomic_DNA"/>
</dbReference>
<protein>
    <submittedName>
        <fullName evidence="1">Uncharacterized protein</fullName>
    </submittedName>
</protein>
<sequence length="152" mass="17020">MQDSNSRMQFHPGYSKKAFSEHKMEMMMRSLYLLVSTNLKKKELDEICRLHLQNTWHGVNLYTSAEYGAACAHLELLPRFCGPSPCCRSVVVSAGDSSFFFYLWSAFPSCSRSGIRSVCPRIRGHMVLVLHWCPLNLSVVPAGGCSDVLAAL</sequence>
<evidence type="ECO:0000313" key="1">
    <source>
        <dbReference type="EMBL" id="KAG0532844.1"/>
    </source>
</evidence>